<protein>
    <submittedName>
        <fullName evidence="2">Tetratricopeptide repeat protein</fullName>
    </submittedName>
</protein>
<dbReference type="EMBL" id="JBGMEL010000009">
    <property type="protein sequence ID" value="MFA0791072.1"/>
    <property type="molecule type" value="Genomic_DNA"/>
</dbReference>
<dbReference type="Gene3D" id="1.25.40.10">
    <property type="entry name" value="Tetratricopeptide repeat domain"/>
    <property type="match status" value="1"/>
</dbReference>
<comment type="caution">
    <text evidence="2">The sequence shown here is derived from an EMBL/GenBank/DDBJ whole genome shotgun (WGS) entry which is preliminary data.</text>
</comment>
<feature type="signal peptide" evidence="1">
    <location>
        <begin position="1"/>
        <end position="23"/>
    </location>
</feature>
<keyword evidence="1" id="KW-0732">Signal</keyword>
<name>A0ABV4NNF9_9GAMM</name>
<accession>A0ABV4NNF9</accession>
<dbReference type="SUPFAM" id="SSF48452">
    <property type="entry name" value="TPR-like"/>
    <property type="match status" value="1"/>
</dbReference>
<dbReference type="RefSeq" id="WP_371843580.1">
    <property type="nucleotide sequence ID" value="NZ_JBGMEL010000009.1"/>
</dbReference>
<gene>
    <name evidence="2" type="ORF">ACCI51_10990</name>
</gene>
<dbReference type="Proteomes" id="UP001569414">
    <property type="component" value="Unassembled WGS sequence"/>
</dbReference>
<evidence type="ECO:0000313" key="2">
    <source>
        <dbReference type="EMBL" id="MFA0791072.1"/>
    </source>
</evidence>
<organism evidence="2 3">
    <name type="scientific">Microbulbifer echini</name>
    <dbReference type="NCBI Taxonomy" id="1529067"/>
    <lineage>
        <taxon>Bacteria</taxon>
        <taxon>Pseudomonadati</taxon>
        <taxon>Pseudomonadota</taxon>
        <taxon>Gammaproteobacteria</taxon>
        <taxon>Cellvibrionales</taxon>
        <taxon>Microbulbiferaceae</taxon>
        <taxon>Microbulbifer</taxon>
    </lineage>
</organism>
<sequence>MQHGQIGTVLITLMVLIPSVSMAADSFSEATEAFKQGKYRKALKYFEAERESGNNSAKIRYNTGVTLMKLERYSEATIYFLGLLNDARWRDLAHYNLAIAAERSKRELVALKHYRIVREGAASEKLRNMAARRLRLLADAHRGEQDKPWLATVSLSAGHDDNAYALQNELLEESSIGDDNFAEFFAWGQYRFSGSQANGWRVHGYGFGRKYKEYENLDLASARAAFSRDQQRFGWATELGLAAEMVTLGGESVTQQVRLLAKASKNWGHSKVAISYSPGYYIGGDEYAYLDGWRQFFDVSLQRVLFSAEASVFYRFDYSDREGQVKSQGDYYSYSPARHSLGGALAWNLSAKWNFSTGLEYRSSLYNEKNRITDNESNIDFYYREADRVRSWLAAKFRITPDFHVNGKYQYIDNSENRDLYSYSKSEFSLGVAYVF</sequence>
<proteinExistence type="predicted"/>
<reference evidence="2 3" key="1">
    <citation type="submission" date="2024-08" db="EMBL/GenBank/DDBJ databases">
        <authorList>
            <person name="Ishaq N."/>
        </authorList>
    </citation>
    <scope>NUCLEOTIDE SEQUENCE [LARGE SCALE GENOMIC DNA]</scope>
    <source>
        <strain evidence="2 3">JCM 30400</strain>
    </source>
</reference>
<keyword evidence="3" id="KW-1185">Reference proteome</keyword>
<evidence type="ECO:0000313" key="3">
    <source>
        <dbReference type="Proteomes" id="UP001569414"/>
    </source>
</evidence>
<evidence type="ECO:0000256" key="1">
    <source>
        <dbReference type="SAM" id="SignalP"/>
    </source>
</evidence>
<dbReference type="InterPro" id="IPR011990">
    <property type="entry name" value="TPR-like_helical_dom_sf"/>
</dbReference>
<feature type="chain" id="PRO_5046987373" evidence="1">
    <location>
        <begin position="24"/>
        <end position="436"/>
    </location>
</feature>